<feature type="domain" description="ATPase AAA-type core" evidence="1">
    <location>
        <begin position="49"/>
        <end position="369"/>
    </location>
</feature>
<dbReference type="AlphaFoldDB" id="A0AAE2A8C8"/>
<dbReference type="GO" id="GO:0005524">
    <property type="term" value="F:ATP binding"/>
    <property type="evidence" value="ECO:0007669"/>
    <property type="project" value="InterPro"/>
</dbReference>
<comment type="caution">
    <text evidence="2">The sequence shown here is derived from an EMBL/GenBank/DDBJ whole genome shotgun (WGS) entry which is preliminary data.</text>
</comment>
<name>A0AAE2A8C8_PSEFL</name>
<evidence type="ECO:0000313" key="2">
    <source>
        <dbReference type="EMBL" id="KIF60663.1"/>
    </source>
</evidence>
<dbReference type="InterPro" id="IPR003959">
    <property type="entry name" value="ATPase_AAA_core"/>
</dbReference>
<evidence type="ECO:0000259" key="1">
    <source>
        <dbReference type="Pfam" id="PF13304"/>
    </source>
</evidence>
<dbReference type="GO" id="GO:0016887">
    <property type="term" value="F:ATP hydrolysis activity"/>
    <property type="evidence" value="ECO:0007669"/>
    <property type="project" value="InterPro"/>
</dbReference>
<dbReference type="PANTHER" id="PTHR40396:SF1">
    <property type="entry name" value="ATPASE AAA-TYPE CORE DOMAIN-CONTAINING PROTEIN"/>
    <property type="match status" value="1"/>
</dbReference>
<accession>A0AAE2A8C8</accession>
<evidence type="ECO:0000313" key="3">
    <source>
        <dbReference type="Proteomes" id="UP000031587"/>
    </source>
</evidence>
<protein>
    <submittedName>
        <fullName evidence="2">ATPase</fullName>
    </submittedName>
</protein>
<reference evidence="2 3" key="1">
    <citation type="submission" date="2014-11" db="EMBL/GenBank/DDBJ databases">
        <title>Draft genome sequence of Pseudomonas fluorescens strains SF4c SF39a.</title>
        <authorList>
            <person name="Underwood G.E."/>
            <person name="Ly L.K."/>
            <person name="Bitzer A.S."/>
            <person name="Godino A."/>
            <person name="Bucci V."/>
            <person name="Fischer S."/>
            <person name="Silby M.W."/>
        </authorList>
    </citation>
    <scope>NUCLEOTIDE SEQUENCE [LARGE SCALE GENOMIC DNA]</scope>
    <source>
        <strain evidence="2 3">SF4c</strain>
    </source>
</reference>
<dbReference type="Gene3D" id="3.40.50.300">
    <property type="entry name" value="P-loop containing nucleotide triphosphate hydrolases"/>
    <property type="match status" value="1"/>
</dbReference>
<dbReference type="RefSeq" id="WP_039768922.1">
    <property type="nucleotide sequence ID" value="NZ_JTGH01000010.1"/>
</dbReference>
<gene>
    <name evidence="2" type="ORF">QS95_14435</name>
</gene>
<proteinExistence type="predicted"/>
<sequence>MLIEFSVSNFKSFRNRQTLSMVASPRLGKRENVISPKVKGEKLPNLLKVAAIYGPNASGKSSLLAAIDFVRDVAIRAQHRSDKTLPSSYFRFDASLEEEPSTFEYHFIQKGMRYQYLLSANQNRIVFEELTAFPSGKERLLFKRSLIDAKEVYEFGPTLEGGEQVHEAWRKITSPRSLYLAQAAQNSSEDMTQLKIPYSWFDSSCLVIDQNSLSNWSRASRKVLAAMPDTAADLSNFLGDVDIPIESISITAKDGRDEEMIGETFKSLEDFNSFDKETKTTLIHKSALGDADFDFSEESEGTKNLIGFWLPWFTLGLKNNNEDDNLTLIIDELDSSLHPKIVANIVKRHIASTLRSQLIFTTHDTHLMNSKILRRDQFWITERDKNAATRLFSIHDFEGREGEDLERRYFAGRYRGLPLTKDV</sequence>
<organism evidence="2 3">
    <name type="scientific">Pseudomonas fluorescens</name>
    <dbReference type="NCBI Taxonomy" id="294"/>
    <lineage>
        <taxon>Bacteria</taxon>
        <taxon>Pseudomonadati</taxon>
        <taxon>Pseudomonadota</taxon>
        <taxon>Gammaproteobacteria</taxon>
        <taxon>Pseudomonadales</taxon>
        <taxon>Pseudomonadaceae</taxon>
        <taxon>Pseudomonas</taxon>
    </lineage>
</organism>
<dbReference type="Proteomes" id="UP000031587">
    <property type="component" value="Unassembled WGS sequence"/>
</dbReference>
<dbReference type="PANTHER" id="PTHR40396">
    <property type="entry name" value="ATPASE-LIKE PROTEIN"/>
    <property type="match status" value="1"/>
</dbReference>
<dbReference type="InterPro" id="IPR027417">
    <property type="entry name" value="P-loop_NTPase"/>
</dbReference>
<dbReference type="EMBL" id="JTGH01000010">
    <property type="protein sequence ID" value="KIF60663.1"/>
    <property type="molecule type" value="Genomic_DNA"/>
</dbReference>
<dbReference type="SUPFAM" id="SSF52540">
    <property type="entry name" value="P-loop containing nucleoside triphosphate hydrolases"/>
    <property type="match status" value="1"/>
</dbReference>
<dbReference type="Pfam" id="PF13304">
    <property type="entry name" value="AAA_21"/>
    <property type="match status" value="1"/>
</dbReference>